<dbReference type="PANTHER" id="PTHR11808:SF80">
    <property type="entry name" value="CYSTATHIONINE GAMMA-LYASE"/>
    <property type="match status" value="1"/>
</dbReference>
<organism evidence="5 6">
    <name type="scientific">Haliangium ochraceum (strain DSM 14365 / JCM 11303 / SMP-2)</name>
    <dbReference type="NCBI Taxonomy" id="502025"/>
    <lineage>
        <taxon>Bacteria</taxon>
        <taxon>Pseudomonadati</taxon>
        <taxon>Myxococcota</taxon>
        <taxon>Polyangia</taxon>
        <taxon>Haliangiales</taxon>
        <taxon>Kofleriaceae</taxon>
        <taxon>Haliangium</taxon>
    </lineage>
</organism>
<gene>
    <name evidence="5" type="ordered locus">Hoch_5145</name>
</gene>
<dbReference type="EMBL" id="CP001804">
    <property type="protein sequence ID" value="ACY17633.1"/>
    <property type="molecule type" value="Genomic_DNA"/>
</dbReference>
<evidence type="ECO:0000256" key="3">
    <source>
        <dbReference type="PIRSR" id="PIRSR001434-2"/>
    </source>
</evidence>
<reference evidence="5 6" key="1">
    <citation type="journal article" date="2010" name="Stand. Genomic Sci.">
        <title>Complete genome sequence of Haliangium ochraceum type strain (SMP-2).</title>
        <authorList>
            <consortium name="US DOE Joint Genome Institute (JGI-PGF)"/>
            <person name="Ivanova N."/>
            <person name="Daum C."/>
            <person name="Lang E."/>
            <person name="Abt B."/>
            <person name="Kopitz M."/>
            <person name="Saunders E."/>
            <person name="Lapidus A."/>
            <person name="Lucas S."/>
            <person name="Glavina Del Rio T."/>
            <person name="Nolan M."/>
            <person name="Tice H."/>
            <person name="Copeland A."/>
            <person name="Cheng J.F."/>
            <person name="Chen F."/>
            <person name="Bruce D."/>
            <person name="Goodwin L."/>
            <person name="Pitluck S."/>
            <person name="Mavromatis K."/>
            <person name="Pati A."/>
            <person name="Mikhailova N."/>
            <person name="Chen A."/>
            <person name="Palaniappan K."/>
            <person name="Land M."/>
            <person name="Hauser L."/>
            <person name="Chang Y.J."/>
            <person name="Jeffries C.D."/>
            <person name="Detter J.C."/>
            <person name="Brettin T."/>
            <person name="Rohde M."/>
            <person name="Goker M."/>
            <person name="Bristow J."/>
            <person name="Markowitz V."/>
            <person name="Eisen J.A."/>
            <person name="Hugenholtz P."/>
            <person name="Kyrpides N.C."/>
            <person name="Klenk H.P."/>
        </authorList>
    </citation>
    <scope>NUCLEOTIDE SEQUENCE [LARGE SCALE GENOMIC DNA]</scope>
    <source>
        <strain evidence="6">DSM 14365 / CIP 107738 / JCM 11303 / AJ 13395 / SMP-2</strain>
    </source>
</reference>
<dbReference type="Pfam" id="PF01053">
    <property type="entry name" value="Cys_Met_Meta_PP"/>
    <property type="match status" value="1"/>
</dbReference>
<dbReference type="GO" id="GO:0019346">
    <property type="term" value="P:transsulfuration"/>
    <property type="evidence" value="ECO:0007669"/>
    <property type="project" value="InterPro"/>
</dbReference>
<dbReference type="RefSeq" id="WP_012830225.1">
    <property type="nucleotide sequence ID" value="NC_013440.1"/>
</dbReference>
<dbReference type="InterPro" id="IPR000277">
    <property type="entry name" value="Cys/Met-Metab_PyrdxlP-dep_enz"/>
</dbReference>
<evidence type="ECO:0000256" key="4">
    <source>
        <dbReference type="RuleBase" id="RU362118"/>
    </source>
</evidence>
<keyword evidence="5" id="KW-0456">Lyase</keyword>
<dbReference type="InterPro" id="IPR015422">
    <property type="entry name" value="PyrdxlP-dep_Trfase_small"/>
</dbReference>
<comment type="cofactor">
    <cofactor evidence="1 4">
        <name>pyridoxal 5'-phosphate</name>
        <dbReference type="ChEBI" id="CHEBI:597326"/>
    </cofactor>
</comment>
<protein>
    <submittedName>
        <fullName evidence="5">Cystathionine gamma-lyase</fullName>
        <ecNumber evidence="5">4.4.1.1</ecNumber>
    </submittedName>
</protein>
<dbReference type="GO" id="GO:0030170">
    <property type="term" value="F:pyridoxal phosphate binding"/>
    <property type="evidence" value="ECO:0007669"/>
    <property type="project" value="InterPro"/>
</dbReference>
<keyword evidence="6" id="KW-1185">Reference proteome</keyword>
<dbReference type="InterPro" id="IPR015424">
    <property type="entry name" value="PyrdxlP-dep_Trfase"/>
</dbReference>
<dbReference type="EC" id="4.4.1.1" evidence="5"/>
<dbReference type="InterPro" id="IPR015421">
    <property type="entry name" value="PyrdxlP-dep_Trfase_major"/>
</dbReference>
<keyword evidence="2 3" id="KW-0663">Pyridoxal phosphate</keyword>
<dbReference type="OrthoDB" id="9805807at2"/>
<dbReference type="PIRSF" id="PIRSF001434">
    <property type="entry name" value="CGS"/>
    <property type="match status" value="1"/>
</dbReference>
<evidence type="ECO:0000256" key="2">
    <source>
        <dbReference type="ARBA" id="ARBA00022898"/>
    </source>
</evidence>
<name>D0LWI3_HALO1</name>
<dbReference type="PANTHER" id="PTHR11808">
    <property type="entry name" value="TRANS-SULFURATION ENZYME FAMILY MEMBER"/>
    <property type="match status" value="1"/>
</dbReference>
<dbReference type="eggNOG" id="COG0626">
    <property type="taxonomic scope" value="Bacteria"/>
</dbReference>
<evidence type="ECO:0000313" key="5">
    <source>
        <dbReference type="EMBL" id="ACY17633.1"/>
    </source>
</evidence>
<dbReference type="GO" id="GO:0005737">
    <property type="term" value="C:cytoplasm"/>
    <property type="evidence" value="ECO:0007669"/>
    <property type="project" value="TreeGrafter"/>
</dbReference>
<dbReference type="Proteomes" id="UP000001880">
    <property type="component" value="Chromosome"/>
</dbReference>
<evidence type="ECO:0000256" key="1">
    <source>
        <dbReference type="ARBA" id="ARBA00001933"/>
    </source>
</evidence>
<proteinExistence type="inferred from homology"/>
<dbReference type="KEGG" id="hoh:Hoch_5145"/>
<sequence length="450" mass="49670">MAPPDKPETRAQDRFPRRVGDYTLESYLLHFADPTEAGPVVPDIPASATYRARDSAHLAELFQSLIMSDPERDQIIPEGAYGIYQRLGNPVEWQLARAFAMVQGGETAVVFSDGMRAVSAAVSICTYAGAEIICGVPAYGCTDNFFSGVMARDGREVHFVDVRDLDTIRRALNRRTRVIYCESVANPNMRVANIPAIKQIVAEENARRYPEEKITLIVDNTFPSPFSCWPNDVGPKLEEMIIVHSATKSITGFGSGLAGVAVIPWSYWKAMFLYRKDTGGSLPATEAHSLLTRSLKTMPLRIRRQVDTAGKLASFLDEHPKVDRVFYPGLPSFQDYDLARELLVDWDGNFSPGYMISFSLKGESPADCEGRGRELLDSLNQNSKLFTLAVSLGYVGTLVEEPTSGTHASMPDNEREAKGIPRGLLRLSVGLEDPEDLIRDLSLALSTARD</sequence>
<feature type="modified residue" description="N6-(pyridoxal phosphate)lysine" evidence="3">
    <location>
        <position position="248"/>
    </location>
</feature>
<accession>D0LWI3</accession>
<comment type="similarity">
    <text evidence="4">Belongs to the trans-sulfuration enzymes family.</text>
</comment>
<dbReference type="STRING" id="502025.Hoch_5145"/>
<dbReference type="AlphaFoldDB" id="D0LWI3"/>
<dbReference type="GO" id="GO:0016846">
    <property type="term" value="F:carbon-sulfur lyase activity"/>
    <property type="evidence" value="ECO:0007669"/>
    <property type="project" value="TreeGrafter"/>
</dbReference>
<dbReference type="SUPFAM" id="SSF53383">
    <property type="entry name" value="PLP-dependent transferases"/>
    <property type="match status" value="1"/>
</dbReference>
<dbReference type="Gene3D" id="3.40.640.10">
    <property type="entry name" value="Type I PLP-dependent aspartate aminotransferase-like (Major domain)"/>
    <property type="match status" value="1"/>
</dbReference>
<evidence type="ECO:0000313" key="6">
    <source>
        <dbReference type="Proteomes" id="UP000001880"/>
    </source>
</evidence>
<dbReference type="HOGENOM" id="CLU_018986_2_0_7"/>
<dbReference type="Gene3D" id="3.90.1150.10">
    <property type="entry name" value="Aspartate Aminotransferase, domain 1"/>
    <property type="match status" value="1"/>
</dbReference>